<dbReference type="InterPro" id="IPR003593">
    <property type="entry name" value="AAA+_ATPase"/>
</dbReference>
<dbReference type="GO" id="GO:0005524">
    <property type="term" value="F:ATP binding"/>
    <property type="evidence" value="ECO:0007669"/>
    <property type="project" value="UniProtKB-KW"/>
</dbReference>
<dbReference type="PANTHER" id="PTHR42711:SF5">
    <property type="entry name" value="ABC TRANSPORTER ATP-BINDING PROTEIN NATA"/>
    <property type="match status" value="1"/>
</dbReference>
<sequence>MTEIVLAVEHLRKSYGPVEAVGDLNFTVRAGETVALLGGNGAGKTTAMSMILGVVTPSAGRVWLFGRDATRDRRHALPRMNFSSPYVDLPHRLSVRQNLDTYARLYGIRRPAQRVREISAAFDLDALLDRPTGRLSAGQKTRVSLAKAMLNSPDLLLLDEPTASLDPDTGDRLRGLLERFRDLSGAAILLASHNMGEVERLAHRVLMMRAGRVVDDGTPAALLARYGRSSLEDVFLDVARAEDA</sequence>
<evidence type="ECO:0000313" key="7">
    <source>
        <dbReference type="EMBL" id="MEN2987763.1"/>
    </source>
</evidence>
<evidence type="ECO:0000256" key="1">
    <source>
        <dbReference type="ARBA" id="ARBA00005417"/>
    </source>
</evidence>
<comment type="similarity">
    <text evidence="1">Belongs to the ABC transporter superfamily.</text>
</comment>
<accession>A0ABU9YG36</accession>
<dbReference type="InterPro" id="IPR050763">
    <property type="entry name" value="ABC_transporter_ATP-binding"/>
</dbReference>
<dbReference type="InterPro" id="IPR017871">
    <property type="entry name" value="ABC_transporter-like_CS"/>
</dbReference>
<evidence type="ECO:0000256" key="5">
    <source>
        <dbReference type="ARBA" id="ARBA00022840"/>
    </source>
</evidence>
<dbReference type="PROSITE" id="PS00211">
    <property type="entry name" value="ABC_TRANSPORTER_1"/>
    <property type="match status" value="1"/>
</dbReference>
<organism evidence="7 8">
    <name type="scientific">Tistrella arctica</name>
    <dbReference type="NCBI Taxonomy" id="3133430"/>
    <lineage>
        <taxon>Bacteria</taxon>
        <taxon>Pseudomonadati</taxon>
        <taxon>Pseudomonadota</taxon>
        <taxon>Alphaproteobacteria</taxon>
        <taxon>Geminicoccales</taxon>
        <taxon>Geminicoccaceae</taxon>
        <taxon>Tistrella</taxon>
    </lineage>
</organism>
<dbReference type="Gene3D" id="3.40.50.300">
    <property type="entry name" value="P-loop containing nucleotide triphosphate hydrolases"/>
    <property type="match status" value="1"/>
</dbReference>
<dbReference type="CDD" id="cd03230">
    <property type="entry name" value="ABC_DR_subfamily_A"/>
    <property type="match status" value="1"/>
</dbReference>
<evidence type="ECO:0000256" key="2">
    <source>
        <dbReference type="ARBA" id="ARBA00022448"/>
    </source>
</evidence>
<keyword evidence="3" id="KW-0536">Nodulation</keyword>
<dbReference type="InterPro" id="IPR027417">
    <property type="entry name" value="P-loop_NTPase"/>
</dbReference>
<dbReference type="RefSeq" id="WP_345936920.1">
    <property type="nucleotide sequence ID" value="NZ_JBBKTW010000002.1"/>
</dbReference>
<feature type="domain" description="ABC transporter" evidence="6">
    <location>
        <begin position="6"/>
        <end position="235"/>
    </location>
</feature>
<name>A0ABU9YG36_9PROT</name>
<dbReference type="PROSITE" id="PS50893">
    <property type="entry name" value="ABC_TRANSPORTER_2"/>
    <property type="match status" value="1"/>
</dbReference>
<proteinExistence type="inferred from homology"/>
<evidence type="ECO:0000256" key="4">
    <source>
        <dbReference type="ARBA" id="ARBA00022741"/>
    </source>
</evidence>
<dbReference type="SMART" id="SM00382">
    <property type="entry name" value="AAA"/>
    <property type="match status" value="1"/>
</dbReference>
<dbReference type="PANTHER" id="PTHR42711">
    <property type="entry name" value="ABC TRANSPORTER ATP-BINDING PROTEIN"/>
    <property type="match status" value="1"/>
</dbReference>
<dbReference type="EMBL" id="JBBKTW010000002">
    <property type="protein sequence ID" value="MEN2987763.1"/>
    <property type="molecule type" value="Genomic_DNA"/>
</dbReference>
<keyword evidence="2" id="KW-0813">Transport</keyword>
<dbReference type="SUPFAM" id="SSF52540">
    <property type="entry name" value="P-loop containing nucleoside triphosphate hydrolases"/>
    <property type="match status" value="1"/>
</dbReference>
<comment type="caution">
    <text evidence="7">The sequence shown here is derived from an EMBL/GenBank/DDBJ whole genome shotgun (WGS) entry which is preliminary data.</text>
</comment>
<evidence type="ECO:0000259" key="6">
    <source>
        <dbReference type="PROSITE" id="PS50893"/>
    </source>
</evidence>
<dbReference type="InterPro" id="IPR003439">
    <property type="entry name" value="ABC_transporter-like_ATP-bd"/>
</dbReference>
<keyword evidence="4" id="KW-0547">Nucleotide-binding</keyword>
<dbReference type="Pfam" id="PF00005">
    <property type="entry name" value="ABC_tran"/>
    <property type="match status" value="1"/>
</dbReference>
<protein>
    <submittedName>
        <fullName evidence="7">ABC transporter ATP-binding protein</fullName>
    </submittedName>
</protein>
<gene>
    <name evidence="7" type="ORF">WG926_05570</name>
</gene>
<reference evidence="7 8" key="1">
    <citation type="submission" date="2024-03" db="EMBL/GenBank/DDBJ databases">
        <title>High-quality draft genome sequencing of Tistrella sp. BH-R2-4.</title>
        <authorList>
            <person name="Dong C."/>
        </authorList>
    </citation>
    <scope>NUCLEOTIDE SEQUENCE [LARGE SCALE GENOMIC DNA]</scope>
    <source>
        <strain evidence="7 8">BH-R2-4</strain>
    </source>
</reference>
<evidence type="ECO:0000313" key="8">
    <source>
        <dbReference type="Proteomes" id="UP001413721"/>
    </source>
</evidence>
<keyword evidence="5 7" id="KW-0067">ATP-binding</keyword>
<evidence type="ECO:0000256" key="3">
    <source>
        <dbReference type="ARBA" id="ARBA00022458"/>
    </source>
</evidence>
<keyword evidence="8" id="KW-1185">Reference proteome</keyword>
<dbReference type="Proteomes" id="UP001413721">
    <property type="component" value="Unassembled WGS sequence"/>
</dbReference>